<keyword evidence="1" id="KW-0812">Transmembrane</keyword>
<proteinExistence type="predicted"/>
<reference evidence="3 4" key="1">
    <citation type="submission" date="2016-10" db="EMBL/GenBank/DDBJ databases">
        <authorList>
            <person name="de Groot N.N."/>
        </authorList>
    </citation>
    <scope>NUCLEOTIDE SEQUENCE [LARGE SCALE GENOMIC DNA]</scope>
    <source>
        <strain evidence="3 4">CGMCC 1.5070</strain>
    </source>
</reference>
<name>A0A1H8ANS3_9FIRM</name>
<gene>
    <name evidence="3" type="ORF">SAMN05216180_1418</name>
</gene>
<dbReference type="RefSeq" id="WP_162840832.1">
    <property type="nucleotide sequence ID" value="NZ_FOCG01000001.1"/>
</dbReference>
<organism evidence="3 4">
    <name type="scientific">Hydrogenoanaerobacterium saccharovorans</name>
    <dbReference type="NCBI Taxonomy" id="474960"/>
    <lineage>
        <taxon>Bacteria</taxon>
        <taxon>Bacillati</taxon>
        <taxon>Bacillota</taxon>
        <taxon>Clostridia</taxon>
        <taxon>Eubacteriales</taxon>
        <taxon>Oscillospiraceae</taxon>
        <taxon>Hydrogenoanaerobacterium</taxon>
    </lineage>
</organism>
<protein>
    <submittedName>
        <fullName evidence="3">Putative signal transducing protein</fullName>
    </submittedName>
</protein>
<dbReference type="EMBL" id="FOCG01000001">
    <property type="protein sequence ID" value="SEM71634.1"/>
    <property type="molecule type" value="Genomic_DNA"/>
</dbReference>
<dbReference type="AlphaFoldDB" id="A0A1H8ANS3"/>
<dbReference type="Pfam" id="PF09413">
    <property type="entry name" value="DUF2007"/>
    <property type="match status" value="1"/>
</dbReference>
<feature type="domain" description="DUF2007" evidence="2">
    <location>
        <begin position="54"/>
        <end position="114"/>
    </location>
</feature>
<evidence type="ECO:0000256" key="1">
    <source>
        <dbReference type="SAM" id="Phobius"/>
    </source>
</evidence>
<keyword evidence="1" id="KW-1133">Transmembrane helix</keyword>
<evidence type="ECO:0000313" key="3">
    <source>
        <dbReference type="EMBL" id="SEM71634.1"/>
    </source>
</evidence>
<sequence length="175" mass="20538">MPWCPNCKTEYRDGFFKCSDCGAELVDELPQEPQKQDENFNYFSECSQPVFFLSSNNEVKIRQITDLLRQNEIAYFTKNQPYGSHLKLYFGQPSSTADIYVDEKDINTATEIVAAYLTTKEEISKPTSSWSNTSYRSFDVRKTITKILIRIWLFFIIFSFIISVIYIFIQFFLNN</sequence>
<keyword evidence="1" id="KW-0472">Membrane</keyword>
<dbReference type="InterPro" id="IPR018551">
    <property type="entry name" value="DUF2007"/>
</dbReference>
<feature type="transmembrane region" description="Helical" evidence="1">
    <location>
        <begin position="151"/>
        <end position="173"/>
    </location>
</feature>
<dbReference type="Proteomes" id="UP000199158">
    <property type="component" value="Unassembled WGS sequence"/>
</dbReference>
<accession>A0A1H8ANS3</accession>
<evidence type="ECO:0000313" key="4">
    <source>
        <dbReference type="Proteomes" id="UP000199158"/>
    </source>
</evidence>
<keyword evidence="4" id="KW-1185">Reference proteome</keyword>
<dbReference type="STRING" id="474960.SAMN05216180_1418"/>
<evidence type="ECO:0000259" key="2">
    <source>
        <dbReference type="Pfam" id="PF09413"/>
    </source>
</evidence>